<reference evidence="1 2" key="1">
    <citation type="submission" date="2020-08" db="EMBL/GenBank/DDBJ databases">
        <title>A Genomic Blueprint of the Chicken Gut Microbiome.</title>
        <authorList>
            <person name="Gilroy R."/>
            <person name="Ravi A."/>
            <person name="Getino M."/>
            <person name="Pursley I."/>
            <person name="Horton D.L."/>
            <person name="Alikhan N.-F."/>
            <person name="Baker D."/>
            <person name="Gharbi K."/>
            <person name="Hall N."/>
            <person name="Watson M."/>
            <person name="Adriaenssens E.M."/>
            <person name="Foster-Nyarko E."/>
            <person name="Jarju S."/>
            <person name="Secka A."/>
            <person name="Antonio M."/>
            <person name="Oren A."/>
            <person name="Chaudhuri R."/>
            <person name="La Ragione R.M."/>
            <person name="Hildebrand F."/>
            <person name="Pallen M.J."/>
        </authorList>
    </citation>
    <scope>NUCLEOTIDE SEQUENCE [LARGE SCALE GENOMIC DNA]</scope>
    <source>
        <strain evidence="1 2">N37</strain>
    </source>
</reference>
<sequence>MRGKILTTLASSILNLITAGFYIVNNEFKVLPHNSLFFTILHQQSFFIA</sequence>
<dbReference type="RefSeq" id="WP_191739859.1">
    <property type="nucleotide sequence ID" value="NZ_JACSQB010000052.1"/>
</dbReference>
<keyword evidence="2" id="KW-1185">Reference proteome</keyword>
<evidence type="ECO:0000313" key="1">
    <source>
        <dbReference type="EMBL" id="MBD8046884.1"/>
    </source>
</evidence>
<dbReference type="EMBL" id="JACSQB010000052">
    <property type="protein sequence ID" value="MBD8046884.1"/>
    <property type="molecule type" value="Genomic_DNA"/>
</dbReference>
<protein>
    <submittedName>
        <fullName evidence="1">Uncharacterized protein</fullName>
    </submittedName>
</protein>
<dbReference type="Proteomes" id="UP000627166">
    <property type="component" value="Unassembled WGS sequence"/>
</dbReference>
<accession>A0ABR8YSN2</accession>
<organism evidence="1 2">
    <name type="scientific">Clostridium faecium</name>
    <dbReference type="NCBI Taxonomy" id="2762223"/>
    <lineage>
        <taxon>Bacteria</taxon>
        <taxon>Bacillati</taxon>
        <taxon>Bacillota</taxon>
        <taxon>Clostridia</taxon>
        <taxon>Eubacteriales</taxon>
        <taxon>Clostridiaceae</taxon>
        <taxon>Clostridium</taxon>
    </lineage>
</organism>
<gene>
    <name evidence="1" type="ORF">H9637_07490</name>
</gene>
<comment type="caution">
    <text evidence="1">The sequence shown here is derived from an EMBL/GenBank/DDBJ whole genome shotgun (WGS) entry which is preliminary data.</text>
</comment>
<proteinExistence type="predicted"/>
<name>A0ABR8YSN2_9CLOT</name>
<evidence type="ECO:0000313" key="2">
    <source>
        <dbReference type="Proteomes" id="UP000627166"/>
    </source>
</evidence>